<dbReference type="EMBL" id="JAJSOW010000003">
    <property type="protein sequence ID" value="KAI9195605.1"/>
    <property type="molecule type" value="Genomic_DNA"/>
</dbReference>
<evidence type="ECO:0000313" key="1">
    <source>
        <dbReference type="EMBL" id="KAI9195605.1"/>
    </source>
</evidence>
<reference evidence="1" key="1">
    <citation type="journal article" date="2022" name="Plant J.">
        <title>Strategies of tolerance reflected in two North American maple genomes.</title>
        <authorList>
            <person name="McEvoy S.L."/>
            <person name="Sezen U.U."/>
            <person name="Trouern-Trend A."/>
            <person name="McMahon S.M."/>
            <person name="Schaberg P.G."/>
            <person name="Yang J."/>
            <person name="Wegrzyn J.L."/>
            <person name="Swenson N.G."/>
        </authorList>
    </citation>
    <scope>NUCLEOTIDE SEQUENCE</scope>
    <source>
        <strain evidence="1">91603</strain>
    </source>
</reference>
<protein>
    <submittedName>
        <fullName evidence="1">Uncharacterized protein</fullName>
    </submittedName>
</protein>
<keyword evidence="2" id="KW-1185">Reference proteome</keyword>
<dbReference type="AlphaFoldDB" id="A0AAD5JEI4"/>
<organism evidence="1 2">
    <name type="scientific">Acer negundo</name>
    <name type="common">Box elder</name>
    <dbReference type="NCBI Taxonomy" id="4023"/>
    <lineage>
        <taxon>Eukaryota</taxon>
        <taxon>Viridiplantae</taxon>
        <taxon>Streptophyta</taxon>
        <taxon>Embryophyta</taxon>
        <taxon>Tracheophyta</taxon>
        <taxon>Spermatophyta</taxon>
        <taxon>Magnoliopsida</taxon>
        <taxon>eudicotyledons</taxon>
        <taxon>Gunneridae</taxon>
        <taxon>Pentapetalae</taxon>
        <taxon>rosids</taxon>
        <taxon>malvids</taxon>
        <taxon>Sapindales</taxon>
        <taxon>Sapindaceae</taxon>
        <taxon>Hippocastanoideae</taxon>
        <taxon>Acereae</taxon>
        <taxon>Acer</taxon>
    </lineage>
</organism>
<reference evidence="1" key="2">
    <citation type="submission" date="2023-02" db="EMBL/GenBank/DDBJ databases">
        <authorList>
            <person name="Swenson N.G."/>
            <person name="Wegrzyn J.L."/>
            <person name="Mcevoy S.L."/>
        </authorList>
    </citation>
    <scope>NUCLEOTIDE SEQUENCE</scope>
    <source>
        <strain evidence="1">91603</strain>
        <tissue evidence="1">Leaf</tissue>
    </source>
</reference>
<accession>A0AAD5JEI4</accession>
<comment type="caution">
    <text evidence="1">The sequence shown here is derived from an EMBL/GenBank/DDBJ whole genome shotgun (WGS) entry which is preliminary data.</text>
</comment>
<proteinExistence type="predicted"/>
<sequence length="131" mass="14036">MYISSNGRSSGPSQAAPNLNRSGMSGLFLPQGFFWTWPVKGPAHPYLARLGQARPPILPPPPHIAKLATSPTEGGSIPSPIAILSPVKQQRMNHRLPVARTSIVCRTNQPLHELAPSRHTRTTAGCGPKGH</sequence>
<gene>
    <name evidence="1" type="ORF">LWI28_016508</name>
</gene>
<dbReference type="Proteomes" id="UP001064489">
    <property type="component" value="Chromosome 1"/>
</dbReference>
<evidence type="ECO:0000313" key="2">
    <source>
        <dbReference type="Proteomes" id="UP001064489"/>
    </source>
</evidence>
<name>A0AAD5JEI4_ACENE</name>